<dbReference type="InterPro" id="IPR030872">
    <property type="entry name" value="Cardiolipin_synth_ClsB"/>
</dbReference>
<protein>
    <recommendedName>
        <fullName evidence="9">Cardiolipin synthase B</fullName>
        <shortName evidence="9">CL synthase</shortName>
        <ecNumber evidence="9">2.7.8.-</ecNumber>
    </recommendedName>
</protein>
<comment type="function">
    <text evidence="9">Catalyzes the phosphatidyl group transfer from one phosphatidylglycerol molecule to another to form cardiolipin (CL) (diphosphatidylglycerol) and glycerol.</text>
</comment>
<evidence type="ECO:0000259" key="10">
    <source>
        <dbReference type="PROSITE" id="PS50035"/>
    </source>
</evidence>
<comment type="caution">
    <text evidence="11">The sequence shown here is derived from an EMBL/GenBank/DDBJ whole genome shotgun (WGS) entry which is preliminary data.</text>
</comment>
<evidence type="ECO:0000256" key="4">
    <source>
        <dbReference type="ARBA" id="ARBA00022737"/>
    </source>
</evidence>
<reference evidence="11 12" key="1">
    <citation type="submission" date="2023-04" db="EMBL/GenBank/DDBJ databases">
        <title>Luteimonas endophyticus RD2P54.</title>
        <authorList>
            <person name="Sun J.-Q."/>
        </authorList>
    </citation>
    <scope>NUCLEOTIDE SEQUENCE [LARGE SCALE GENOMIC DNA]</scope>
    <source>
        <strain evidence="11 12">RD2P54</strain>
    </source>
</reference>
<dbReference type="HAMAP" id="MF_01917">
    <property type="entry name" value="Cardiolipin_synth_ClsB"/>
    <property type="match status" value="1"/>
</dbReference>
<dbReference type="RefSeq" id="WP_280575657.1">
    <property type="nucleotide sequence ID" value="NZ_JARXRM010000044.1"/>
</dbReference>
<evidence type="ECO:0000256" key="3">
    <source>
        <dbReference type="ARBA" id="ARBA00022679"/>
    </source>
</evidence>
<keyword evidence="7 9" id="KW-0594">Phospholipid biosynthesis</keyword>
<feature type="active site" evidence="9">
    <location>
        <position position="120"/>
    </location>
</feature>
<feature type="active site" evidence="9">
    <location>
        <position position="118"/>
    </location>
</feature>
<dbReference type="SMART" id="SM00155">
    <property type="entry name" value="PLDc"/>
    <property type="match status" value="2"/>
</dbReference>
<keyword evidence="4" id="KW-0677">Repeat</keyword>
<keyword evidence="5 9" id="KW-0443">Lipid metabolism</keyword>
<evidence type="ECO:0000256" key="5">
    <source>
        <dbReference type="ARBA" id="ARBA00023098"/>
    </source>
</evidence>
<dbReference type="Proteomes" id="UP001156940">
    <property type="component" value="Unassembled WGS sequence"/>
</dbReference>
<dbReference type="Gene3D" id="3.30.870.10">
    <property type="entry name" value="Endonuclease Chain A"/>
    <property type="match status" value="2"/>
</dbReference>
<dbReference type="CDD" id="cd09159">
    <property type="entry name" value="PLDc_ybhO_like_2"/>
    <property type="match status" value="1"/>
</dbReference>
<evidence type="ECO:0000313" key="12">
    <source>
        <dbReference type="Proteomes" id="UP001156940"/>
    </source>
</evidence>
<feature type="domain" description="PLD phosphodiesterase" evidence="10">
    <location>
        <begin position="293"/>
        <end position="315"/>
    </location>
</feature>
<keyword evidence="8 9" id="KW-1208">Phospholipid metabolism</keyword>
<keyword evidence="1 9" id="KW-1003">Cell membrane</keyword>
<accession>A0ABT6JCK5</accession>
<evidence type="ECO:0000256" key="9">
    <source>
        <dbReference type="HAMAP-Rule" id="MF_01917"/>
    </source>
</evidence>
<keyword evidence="3 9" id="KW-0808">Transferase</keyword>
<dbReference type="CDD" id="cd09110">
    <property type="entry name" value="PLDc_CLS_1"/>
    <property type="match status" value="1"/>
</dbReference>
<organism evidence="11 12">
    <name type="scientific">Luteimonas endophytica</name>
    <dbReference type="NCBI Taxonomy" id="3042023"/>
    <lineage>
        <taxon>Bacteria</taxon>
        <taxon>Pseudomonadati</taxon>
        <taxon>Pseudomonadota</taxon>
        <taxon>Gammaproteobacteria</taxon>
        <taxon>Lysobacterales</taxon>
        <taxon>Lysobacteraceae</taxon>
        <taxon>Luteimonas</taxon>
    </lineage>
</organism>
<name>A0ABT6JCK5_9GAMM</name>
<evidence type="ECO:0000256" key="8">
    <source>
        <dbReference type="ARBA" id="ARBA00023264"/>
    </source>
</evidence>
<dbReference type="PROSITE" id="PS50035">
    <property type="entry name" value="PLD"/>
    <property type="match status" value="2"/>
</dbReference>
<dbReference type="Pfam" id="PF13091">
    <property type="entry name" value="PLDc_2"/>
    <property type="match status" value="2"/>
</dbReference>
<feature type="active site" evidence="9">
    <location>
        <position position="125"/>
    </location>
</feature>
<feature type="domain" description="PLD phosphodiesterase" evidence="10">
    <location>
        <begin position="113"/>
        <end position="140"/>
    </location>
</feature>
<dbReference type="InterPro" id="IPR025202">
    <property type="entry name" value="PLD-like_dom"/>
</dbReference>
<comment type="catalytic activity">
    <reaction evidence="9">
        <text>2 a 1,2-diacyl-sn-glycero-3-phospho-(1'-sn-glycerol) = a cardiolipin + glycerol</text>
        <dbReference type="Rhea" id="RHEA:31451"/>
        <dbReference type="ChEBI" id="CHEBI:17754"/>
        <dbReference type="ChEBI" id="CHEBI:62237"/>
        <dbReference type="ChEBI" id="CHEBI:64716"/>
    </reaction>
</comment>
<evidence type="ECO:0000256" key="2">
    <source>
        <dbReference type="ARBA" id="ARBA00022516"/>
    </source>
</evidence>
<comment type="similarity">
    <text evidence="9">Belongs to the phospholipase D family. Cardiolipin synthase subfamily. ClsB sub-subfamily.</text>
</comment>
<evidence type="ECO:0000313" key="11">
    <source>
        <dbReference type="EMBL" id="MDH5824347.1"/>
    </source>
</evidence>
<keyword evidence="2 9" id="KW-0444">Lipid biosynthesis</keyword>
<evidence type="ECO:0000256" key="7">
    <source>
        <dbReference type="ARBA" id="ARBA00023209"/>
    </source>
</evidence>
<evidence type="ECO:0000256" key="6">
    <source>
        <dbReference type="ARBA" id="ARBA00023136"/>
    </source>
</evidence>
<keyword evidence="12" id="KW-1185">Reference proteome</keyword>
<dbReference type="EMBL" id="JARXRM010000044">
    <property type="protein sequence ID" value="MDH5824347.1"/>
    <property type="molecule type" value="Genomic_DNA"/>
</dbReference>
<comment type="subcellular location">
    <subcellularLocation>
        <location evidence="9">Cell membrane</location>
        <topology evidence="9">Peripheral membrane protein</topology>
    </subcellularLocation>
</comment>
<keyword evidence="6 9" id="KW-0472">Membrane</keyword>
<dbReference type="EC" id="2.7.8.-" evidence="9"/>
<dbReference type="NCBIfam" id="NF008427">
    <property type="entry name" value="PRK11263.1"/>
    <property type="match status" value="1"/>
</dbReference>
<dbReference type="GO" id="GO:0016740">
    <property type="term" value="F:transferase activity"/>
    <property type="evidence" value="ECO:0007669"/>
    <property type="project" value="UniProtKB-KW"/>
</dbReference>
<feature type="active site" evidence="9">
    <location>
        <position position="293"/>
    </location>
</feature>
<proteinExistence type="inferred from homology"/>
<dbReference type="PANTHER" id="PTHR21248:SF23">
    <property type="entry name" value="CARDIOLIPIN SYNTHASE B"/>
    <property type="match status" value="1"/>
</dbReference>
<feature type="active site" evidence="9">
    <location>
        <position position="300"/>
    </location>
</feature>
<dbReference type="SUPFAM" id="SSF56024">
    <property type="entry name" value="Phospholipase D/nuclease"/>
    <property type="match status" value="2"/>
</dbReference>
<feature type="active site" evidence="9">
    <location>
        <position position="295"/>
    </location>
</feature>
<evidence type="ECO:0000256" key="1">
    <source>
        <dbReference type="ARBA" id="ARBA00022475"/>
    </source>
</evidence>
<gene>
    <name evidence="9 11" type="primary">clsB</name>
    <name evidence="11" type="ORF">QFW77_15330</name>
</gene>
<dbReference type="InterPro" id="IPR001736">
    <property type="entry name" value="PLipase_D/transphosphatidylase"/>
</dbReference>
<dbReference type="PANTHER" id="PTHR21248">
    <property type="entry name" value="CARDIOLIPIN SYNTHASE"/>
    <property type="match status" value="1"/>
</dbReference>
<sequence length="401" mass="44782">MRLGRAREPWRPGNRVRLLENGEEFFPRAFEAIAAARREVLLETFILFEDRVGLELRDHLLAAARRGVVIEMTLDGYGSYGLSGSFLAELAAAGVKCRLFDPRRTLFGMRLNVFHRMHRKLLVVDGERALVGGINYGCDHLADSGPESKQDYALEIEGPLVADIHDFVAGAMHGRDRGDSWRHPPAAGRAAAGDAEAMFLVRDNAGNSTAIEDAYRAAIRAAERDLIIANAYFFPGYGFMRDLRDAARRGVRVSLIVQGEPDMPIALSAARMLYPDLVGAGVEIYEYCRRPFHGKVALVDDEWTTIGSSNLDPLSLSLNLEANVFVRDRGLARDLRRRLDALRRQDCRRVEARSLPRSRLWRTLMAPVLYHAQRRFPTWAGLLPAHTPRVVLVAADPASEA</sequence>